<feature type="compositionally biased region" description="Acidic residues" evidence="2">
    <location>
        <begin position="762"/>
        <end position="774"/>
    </location>
</feature>
<dbReference type="EMBL" id="DS985258">
    <property type="protein sequence ID" value="EDV20670.1"/>
    <property type="molecule type" value="Genomic_DNA"/>
</dbReference>
<evidence type="ECO:0000313" key="4">
    <source>
        <dbReference type="EMBL" id="EDV20670.1"/>
    </source>
</evidence>
<evidence type="ECO:0000256" key="1">
    <source>
        <dbReference type="ARBA" id="ARBA00022737"/>
    </source>
</evidence>
<proteinExistence type="predicted"/>
<gene>
    <name evidence="4" type="ORF">TRIADDRAFT_60835</name>
</gene>
<dbReference type="PhylomeDB" id="B3S9A6"/>
<accession>B3S9A6</accession>
<dbReference type="HOGENOM" id="CLU_262577_0_0_1"/>
<dbReference type="InterPro" id="IPR041452">
    <property type="entry name" value="APAF1_C"/>
</dbReference>
<dbReference type="PANTHER" id="PTHR22845">
    <property type="entry name" value="APOPTOTIC PROTEASE-ACTIVATING FACTOR 1"/>
    <property type="match status" value="1"/>
</dbReference>
<dbReference type="KEGG" id="tad:TRIADDRAFT_60835"/>
<evidence type="ECO:0000313" key="5">
    <source>
        <dbReference type="Proteomes" id="UP000009022"/>
    </source>
</evidence>
<organism evidence="4 5">
    <name type="scientific">Trichoplax adhaerens</name>
    <name type="common">Trichoplax reptans</name>
    <dbReference type="NCBI Taxonomy" id="10228"/>
    <lineage>
        <taxon>Eukaryota</taxon>
        <taxon>Metazoa</taxon>
        <taxon>Placozoa</taxon>
        <taxon>Uniplacotomia</taxon>
        <taxon>Trichoplacea</taxon>
        <taxon>Trichoplacidae</taxon>
        <taxon>Trichoplax</taxon>
    </lineage>
</organism>
<dbReference type="CTD" id="6758026"/>
<evidence type="ECO:0000256" key="2">
    <source>
        <dbReference type="SAM" id="MobiDB-lite"/>
    </source>
</evidence>
<dbReference type="GeneID" id="6758026"/>
<dbReference type="InterPro" id="IPR036388">
    <property type="entry name" value="WH-like_DNA-bd_sf"/>
</dbReference>
<dbReference type="RefSeq" id="XP_002116870.1">
    <property type="nucleotide sequence ID" value="XM_002116834.1"/>
</dbReference>
<dbReference type="Proteomes" id="UP000009022">
    <property type="component" value="Unassembled WGS sequence"/>
</dbReference>
<protein>
    <recommendedName>
        <fullName evidence="3">APAF-1 helical domain-containing protein</fullName>
    </recommendedName>
</protein>
<feature type="compositionally biased region" description="Acidic residues" evidence="2">
    <location>
        <begin position="863"/>
        <end position="875"/>
    </location>
</feature>
<dbReference type="Gene3D" id="1.10.10.10">
    <property type="entry name" value="Winged helix-like DNA-binding domain superfamily/Winged helix DNA-binding domain"/>
    <property type="match status" value="1"/>
</dbReference>
<dbReference type="Pfam" id="PF17908">
    <property type="entry name" value="APAF1_C"/>
    <property type="match status" value="1"/>
</dbReference>
<name>B3S9A6_TRIAD</name>
<feature type="region of interest" description="Disordered" evidence="2">
    <location>
        <begin position="738"/>
        <end position="804"/>
    </location>
</feature>
<dbReference type="PANTHER" id="PTHR22845:SF5">
    <property type="entry name" value="APOPTOTIC PROTEASE-ACTIVATING FACTOR 1"/>
    <property type="match status" value="1"/>
</dbReference>
<keyword evidence="5" id="KW-1185">Reference proteome</keyword>
<keyword evidence="1" id="KW-0677">Repeat</keyword>
<reference evidence="4 5" key="1">
    <citation type="journal article" date="2008" name="Nature">
        <title>The Trichoplax genome and the nature of placozoans.</title>
        <authorList>
            <person name="Srivastava M."/>
            <person name="Begovic E."/>
            <person name="Chapman J."/>
            <person name="Putnam N.H."/>
            <person name="Hellsten U."/>
            <person name="Kawashima T."/>
            <person name="Kuo A."/>
            <person name="Mitros T."/>
            <person name="Salamov A."/>
            <person name="Carpenter M.L."/>
            <person name="Signorovitch A.Y."/>
            <person name="Moreno M.A."/>
            <person name="Kamm K."/>
            <person name="Grimwood J."/>
            <person name="Schmutz J."/>
            <person name="Shapiro H."/>
            <person name="Grigoriev I.V."/>
            <person name="Buss L.W."/>
            <person name="Schierwater B."/>
            <person name="Dellaporta S.L."/>
            <person name="Rokhsar D.S."/>
        </authorList>
    </citation>
    <scope>NUCLEOTIDE SEQUENCE [LARGE SCALE GENOMIC DNA]</scope>
    <source>
        <strain evidence="4 5">Grell-BS-1999</strain>
    </source>
</reference>
<dbReference type="InParanoid" id="B3S9A6"/>
<feature type="region of interest" description="Disordered" evidence="2">
    <location>
        <begin position="849"/>
        <end position="875"/>
    </location>
</feature>
<sequence>MFHSQPGLTQNESMEILALYQPVEVIQRLSSENVVKQAVEIYQNLPIAVAIMAGLKLKTVNEWKNLVDKLQIDEEDENEECDLRPLIQFSLSQMEEKDCQLIRLLGVYNPIPIPIQSIYCLWRQNQEDTIQLLKRLDEKSLLLYQDDDGCIYFQNAVIDYLQYPIDEEQSQDSYIKRLNQTLVERYLQCYQGDWNAFKEDSYFFDHIVDHAIKGDCSASLETMMADWSWIVSKWNLSSTQQGLITDLKSYKNYLSPVDEKKKEIKKIYSIMKEFGSYLSFKKIDLIQFLLLCSSRYSLYRNKALKLAEEKAQIDHLPYAYIAKYPKWKRWGTGYTQTFMDFSRKITTCSSDIADRCSTPYERGGVLVPATMNNKTEECEVVLTVVKEDDETDEEFNISSRVEVSNQWVTQIRIGPKGHRDETICFAFAISEWKADIGQYSDTWKVFYGYGRREYEFEDEDGNHNPSKTLANLEFPAKWDLDEKWYILTLASDRKSITMPIMNENVFRRTEKSITSDNEIQACKYLANDTKIMFWYHYGKPSEDLAATSAIEVWQVDPFGHQYTCRVQQNIQYADMISFDGAQSANQLRLFRVECVIRLRIYTILWYKGISTNTSAIGFLSSALKDNREDFVPSFNHRFKPLYSHEEGIIDLAISDVESYLAILNMQFEILIFNPSQLGTKPYKKLFSAMGTIKLFFCPTTVDLYTYSNDSREAYKYIVVENNDDTFTNKESTIPWRPAKRRKLTKGENEDEYYSDSGKDGDGNDGSDEDEDDDMASQGYDANDEDDIENRSDEDPNFPGAVSGKNSNRAIGYIRAILTVIIMKWYLKIVTSIYIRKYSASNKPFTFESYNFEGNHDDQSSNYDECDDEMMDDDDCDERSSLAEESADEINNRKSNKEEIVYSSSCCYINNIPYVAKLLEMKKWRLKLQIYQGEELEELSSQDFDDHKAISQFWCFLYDDLNSVILIKQCRSYEASALYKDRWNRHNHISIRQFNNLQSIDKCSWLVDELLVEGATIEVLSSRYRRADSKYLFIIDIQHSDGTNQTAVMGIQRDNGKLEMYYDPNRIHRKTQILHFDDSILALQQESFDRRRNLIRATLYKALRIDSCNLFKLEDNIMETKLFQSQQYYKDANGFACKINIGETEANIVTSSWKKENMIKNFGHYTTDLFMNYASDLDGCYFIQKGEDVIMIGADGKLNVKGYQNAIRHFNLTTNLCWNSSTESRFFMVVEKLTCKIQLYDKNTMQLVRTFQSPLLFGQLEKIYVNRQQSYVICRYDSHLFYIIKLIK</sequence>
<feature type="domain" description="APAF-1 helical" evidence="3">
    <location>
        <begin position="176"/>
        <end position="309"/>
    </location>
</feature>
<dbReference type="Gene3D" id="1.25.40.370">
    <property type="match status" value="1"/>
</dbReference>
<evidence type="ECO:0000259" key="3">
    <source>
        <dbReference type="Pfam" id="PF17908"/>
    </source>
</evidence>